<proteinExistence type="predicted"/>
<evidence type="ECO:0000256" key="1">
    <source>
        <dbReference type="SAM" id="MobiDB-lite"/>
    </source>
</evidence>
<dbReference type="EMBL" id="QGKY02000164">
    <property type="protein sequence ID" value="KAF2592310.1"/>
    <property type="molecule type" value="Genomic_DNA"/>
</dbReference>
<sequence>MLFERAEHQSGLRERPTTPAPDETKTARPLAPGAPDRATGATYDTRSRRNEDSVTSCIGVRHPLRAQPLVDNFLDVERPGGATSRTHAQFEDVKMAFRATFQMWSDLLERRHEPARDLET</sequence>
<feature type="region of interest" description="Disordered" evidence="1">
    <location>
        <begin position="1"/>
        <end position="55"/>
    </location>
</feature>
<comment type="caution">
    <text evidence="2">The sequence shown here is derived from an EMBL/GenBank/DDBJ whole genome shotgun (WGS) entry which is preliminary data.</text>
</comment>
<evidence type="ECO:0000313" key="2">
    <source>
        <dbReference type="EMBL" id="KAF2592310.1"/>
    </source>
</evidence>
<gene>
    <name evidence="2" type="ORF">F2Q70_00043431</name>
</gene>
<reference evidence="2" key="1">
    <citation type="submission" date="2019-12" db="EMBL/GenBank/DDBJ databases">
        <title>Genome sequencing and annotation of Brassica cretica.</title>
        <authorList>
            <person name="Studholme D.J."/>
            <person name="Sarris P.F."/>
        </authorList>
    </citation>
    <scope>NUCLEOTIDE SEQUENCE</scope>
    <source>
        <strain evidence="2">PFS-102/07</strain>
        <tissue evidence="2">Leaf</tissue>
    </source>
</reference>
<dbReference type="AlphaFoldDB" id="A0A8S9KB66"/>
<protein>
    <submittedName>
        <fullName evidence="2">Uncharacterized protein</fullName>
    </submittedName>
</protein>
<feature type="compositionally biased region" description="Basic and acidic residues" evidence="1">
    <location>
        <begin position="1"/>
        <end position="26"/>
    </location>
</feature>
<name>A0A8S9KB66_BRACR</name>
<organism evidence="2">
    <name type="scientific">Brassica cretica</name>
    <name type="common">Mustard</name>
    <dbReference type="NCBI Taxonomy" id="69181"/>
    <lineage>
        <taxon>Eukaryota</taxon>
        <taxon>Viridiplantae</taxon>
        <taxon>Streptophyta</taxon>
        <taxon>Embryophyta</taxon>
        <taxon>Tracheophyta</taxon>
        <taxon>Spermatophyta</taxon>
        <taxon>Magnoliopsida</taxon>
        <taxon>eudicotyledons</taxon>
        <taxon>Gunneridae</taxon>
        <taxon>Pentapetalae</taxon>
        <taxon>rosids</taxon>
        <taxon>malvids</taxon>
        <taxon>Brassicales</taxon>
        <taxon>Brassicaceae</taxon>
        <taxon>Brassiceae</taxon>
        <taxon>Brassica</taxon>
    </lineage>
</organism>
<accession>A0A8S9KB66</accession>